<protein>
    <recommendedName>
        <fullName evidence="5">Protein kinase domain-containing protein</fullName>
    </recommendedName>
</protein>
<keyword evidence="1 3" id="KW-0547">Nucleotide-binding</keyword>
<reference evidence="6" key="1">
    <citation type="submission" date="2022-03" db="EMBL/GenBank/DDBJ databases">
        <title>Draft genome sequence of Aduncisulcus paluster, a free-living microaerophilic Fornicata.</title>
        <authorList>
            <person name="Yuyama I."/>
            <person name="Kume K."/>
            <person name="Tamura T."/>
            <person name="Inagaki Y."/>
            <person name="Hashimoto T."/>
        </authorList>
    </citation>
    <scope>NUCLEOTIDE SEQUENCE</scope>
    <source>
        <strain evidence="6">NY0171</strain>
    </source>
</reference>
<evidence type="ECO:0000256" key="1">
    <source>
        <dbReference type="ARBA" id="ARBA00022741"/>
    </source>
</evidence>
<comment type="caution">
    <text evidence="6">The sequence shown here is derived from an EMBL/GenBank/DDBJ whole genome shotgun (WGS) entry which is preliminary data.</text>
</comment>
<dbReference type="Gene3D" id="1.10.510.10">
    <property type="entry name" value="Transferase(Phosphotransferase) domain 1"/>
    <property type="match status" value="2"/>
</dbReference>
<dbReference type="InterPro" id="IPR000719">
    <property type="entry name" value="Prot_kinase_dom"/>
</dbReference>
<feature type="binding site" evidence="3">
    <location>
        <position position="68"/>
    </location>
    <ligand>
        <name>ATP</name>
        <dbReference type="ChEBI" id="CHEBI:30616"/>
    </ligand>
</feature>
<feature type="domain" description="Protein kinase" evidence="5">
    <location>
        <begin position="854"/>
        <end position="1170"/>
    </location>
</feature>
<dbReference type="PROSITE" id="PS00107">
    <property type="entry name" value="PROTEIN_KINASE_ATP"/>
    <property type="match status" value="2"/>
</dbReference>
<evidence type="ECO:0000256" key="2">
    <source>
        <dbReference type="ARBA" id="ARBA00022840"/>
    </source>
</evidence>
<dbReference type="PROSITE" id="PS00108">
    <property type="entry name" value="PROTEIN_KINASE_ST"/>
    <property type="match status" value="2"/>
</dbReference>
<keyword evidence="2 3" id="KW-0067">ATP-binding</keyword>
<dbReference type="PANTHER" id="PTHR44167">
    <property type="entry name" value="OVARIAN-SPECIFIC SERINE/THREONINE-PROTEIN KINASE LOK-RELATED"/>
    <property type="match status" value="1"/>
</dbReference>
<dbReference type="InterPro" id="IPR017441">
    <property type="entry name" value="Protein_kinase_ATP_BS"/>
</dbReference>
<dbReference type="InterPro" id="IPR011009">
    <property type="entry name" value="Kinase-like_dom_sf"/>
</dbReference>
<feature type="compositionally biased region" description="Acidic residues" evidence="4">
    <location>
        <begin position="1272"/>
        <end position="1285"/>
    </location>
</feature>
<evidence type="ECO:0000256" key="4">
    <source>
        <dbReference type="SAM" id="MobiDB-lite"/>
    </source>
</evidence>
<dbReference type="SMART" id="SM00220">
    <property type="entry name" value="S_TKc"/>
    <property type="match status" value="1"/>
</dbReference>
<evidence type="ECO:0000313" key="6">
    <source>
        <dbReference type="EMBL" id="GKT27227.1"/>
    </source>
</evidence>
<feature type="binding site" evidence="3">
    <location>
        <position position="883"/>
    </location>
    <ligand>
        <name>ATP</name>
        <dbReference type="ChEBI" id="CHEBI:30616"/>
    </ligand>
</feature>
<gene>
    <name evidence="6" type="ORF">ADUPG1_013690</name>
</gene>
<feature type="domain" description="Protein kinase" evidence="5">
    <location>
        <begin position="39"/>
        <end position="401"/>
    </location>
</feature>
<evidence type="ECO:0000313" key="7">
    <source>
        <dbReference type="Proteomes" id="UP001057375"/>
    </source>
</evidence>
<keyword evidence="7" id="KW-1185">Reference proteome</keyword>
<dbReference type="SUPFAM" id="SSF56112">
    <property type="entry name" value="Protein kinase-like (PK-like)"/>
    <property type="match status" value="2"/>
</dbReference>
<evidence type="ECO:0000256" key="3">
    <source>
        <dbReference type="PROSITE-ProRule" id="PRU10141"/>
    </source>
</evidence>
<dbReference type="Pfam" id="PF00069">
    <property type="entry name" value="Pkinase"/>
    <property type="match status" value="2"/>
</dbReference>
<feature type="compositionally biased region" description="Basic and acidic residues" evidence="4">
    <location>
        <begin position="1254"/>
        <end position="1271"/>
    </location>
</feature>
<evidence type="ECO:0000259" key="5">
    <source>
        <dbReference type="PROSITE" id="PS50011"/>
    </source>
</evidence>
<feature type="non-terminal residue" evidence="6">
    <location>
        <position position="1315"/>
    </location>
</feature>
<dbReference type="InterPro" id="IPR008271">
    <property type="entry name" value="Ser/Thr_kinase_AS"/>
</dbReference>
<sequence length="1315" mass="149297">MSQYFKKSPPRIHLKSSTVHAVELPIEGDLMTITSSSAIEQLCYLGRGGFSATFLVKVDGIPIPCVLKEMFYNNDKKMCRKEFLIQRELFNNPKCFNRIPRPLYILDVEFKGVYGFIMEYCAGGHVWDFARSWCVVEGFEHQGEEEEEDSSSLPFDDSDSSLPDLYIDPMTMNPVKVAALCVGMIECLDDVFTAKPSLVHRDIKPDNFLVRVDPKDGECTIVLSDLGLSRFQGILSTSQLSLSFDLPSSKPSLDEIQQDVKKRNPQKAKRSICGTLVYNSYESLREGIQTQKSDAYSLGISIFAMFLGQHPFLGFPIFRYIDSNGQFILRLIKFLEDSSLSNYLIDSPLFESLRVIEGGKYQPVHECLQKVFEGLTQLDADDRMSVHKARMMVRDIKHLLPKIGEGWQCPTIKDVIKEQNRIFEEQEYSFGYRASKIFSDSMDRSEIDNPIDEVISKDKSHLDARISTQDVPRGEDDVSREIIPTFISEGNFECIPISRDDPSSLCPMISNIKAMNATLNENDPKYDQSLNIQKMFQGEYYNGYLTHISLPFSPSTALKGVYICVGCDMFSNAPPSHLTFTFTSSRKQKTSKKYNFSKIDGIGWFSLPVDLTDVVLCEIEGKGLGTRDYFIIYSLVFFREESPHESIDRQSKESTISSQWRKAELIYPKFIVGGFVEAIPTSNDDPAIVTPTFDRVLGKDDLLSPKSKCYDHLQLSVQEMLKGQSGVYLSHLSIPFSSPSPLKGVYVCLHNYCSSPSLLFTFTHSNGKQSSKKYEFTRPKLWHEWFFLTIDLPDVVLCEINGKGRWEEKNSRRFYLGSLVFIQGSDIPALPSDSSKVPKQSKYDKLTLTSASAIDLQCIIGHGGFGEVLLVKVNGIPIPCVLKKMLRKTDEKVMKDCQMEFNVQRKLFNDPKCLNRIPRPLYIVNLLDAKFRGVYGFLMEYCIGGSVKDFSVRWCSDGKYADLYDSLYIDPMTLNPVKVAALCVGMIECLDDVFLAYPSLVHRDIKPDNFLVRVDPDSKKCTVVLSDLGLVQIMDSILSSTSSKCFVDFDSSKSSKTKKKRKTSKQRPSRSGTLVYNSYETLQEGTQNQNTDGYSLGMSILALFLGVAPFVTMPGYREVAKQVRRGELEKKEIMEHILQLMKDDRCQNLSRAPLFKSLKTLDGGRYKPIFNVFDEVFKGLTHHVSSERMSVHQAREKVEHIKYLLPEIGDGWKCPSIKDCVKNYLSLHGTPKPLIAPPYNAQRKAYPKSQKPTRVVDHVEDRDPEKPPRKEEEEEEKEEEEEEKEEERSGSDDERRSYLESSISDGPVPLCQDSL</sequence>
<feature type="region of interest" description="Disordered" evidence="4">
    <location>
        <begin position="1231"/>
        <end position="1315"/>
    </location>
</feature>
<dbReference type="Proteomes" id="UP001057375">
    <property type="component" value="Unassembled WGS sequence"/>
</dbReference>
<accession>A0ABQ5K7T3</accession>
<dbReference type="EMBL" id="BQXS01012721">
    <property type="protein sequence ID" value="GKT27227.1"/>
    <property type="molecule type" value="Genomic_DNA"/>
</dbReference>
<feature type="compositionally biased region" description="Basic and acidic residues" evidence="4">
    <location>
        <begin position="1286"/>
        <end position="1298"/>
    </location>
</feature>
<dbReference type="PANTHER" id="PTHR44167:SF24">
    <property type="entry name" value="SERINE_THREONINE-PROTEIN KINASE CHK2"/>
    <property type="match status" value="1"/>
</dbReference>
<organism evidence="6 7">
    <name type="scientific">Aduncisulcus paluster</name>
    <dbReference type="NCBI Taxonomy" id="2918883"/>
    <lineage>
        <taxon>Eukaryota</taxon>
        <taxon>Metamonada</taxon>
        <taxon>Carpediemonas-like organisms</taxon>
        <taxon>Aduncisulcus</taxon>
    </lineage>
</organism>
<dbReference type="PROSITE" id="PS50011">
    <property type="entry name" value="PROTEIN_KINASE_DOM"/>
    <property type="match status" value="2"/>
</dbReference>
<name>A0ABQ5K7T3_9EUKA</name>
<proteinExistence type="predicted"/>